<dbReference type="Pfam" id="PF00005">
    <property type="entry name" value="ABC_tran"/>
    <property type="match status" value="1"/>
</dbReference>
<dbReference type="InterPro" id="IPR027417">
    <property type="entry name" value="P-loop_NTPase"/>
</dbReference>
<keyword evidence="2" id="KW-0547">Nucleotide-binding</keyword>
<dbReference type="InterPro" id="IPR003439">
    <property type="entry name" value="ABC_transporter-like_ATP-bd"/>
</dbReference>
<comment type="caution">
    <text evidence="5">The sequence shown here is derived from an EMBL/GenBank/DDBJ whole genome shotgun (WGS) entry which is preliminary data.</text>
</comment>
<gene>
    <name evidence="5" type="ORF">C8D94_101309</name>
</gene>
<dbReference type="InterPro" id="IPR003593">
    <property type="entry name" value="AAA+_ATPase"/>
</dbReference>
<evidence type="ECO:0000256" key="3">
    <source>
        <dbReference type="ARBA" id="ARBA00022840"/>
    </source>
</evidence>
<dbReference type="PROSITE" id="PS00211">
    <property type="entry name" value="ABC_TRANSPORTER_1"/>
    <property type="match status" value="1"/>
</dbReference>
<dbReference type="PANTHER" id="PTHR42781:SF4">
    <property type="entry name" value="SPERMIDINE_PUTRESCINE IMPORT ATP-BINDING PROTEIN POTA"/>
    <property type="match status" value="1"/>
</dbReference>
<sequence>MSLNISINSFAYPESPKGIKVLSNISFRVGKGEHVSVLGESGCGKSTLLHLIYGLLNLDKGEIFYGKKQLFGPSHSLIPGHSFMKLVSQEYNLMPYTSVAENVAEYLTRQNKTQDLERMTEVLQTVGLLDLKERKVETLSGGQKQRVSLARALAKAPEVLLLDEPFSSIDTFHKNSLRRNLFTYLKEHGISCITATHDAKEALSFSDRMLVLRHGEMLQLGTPEKVYASATSVYEKSFYGEVSTLPAGILSEEPLHLFPHHLKISAEKTPLKTTVKASYLKGKTYLILGEGNSGIVFFEHFEKLDKGATVYLSLV</sequence>
<dbReference type="SMART" id="SM00382">
    <property type="entry name" value="AAA"/>
    <property type="match status" value="1"/>
</dbReference>
<name>A0A370QJ81_9FLAO</name>
<dbReference type="PROSITE" id="PS50893">
    <property type="entry name" value="ABC_TRANSPORTER_2"/>
    <property type="match status" value="1"/>
</dbReference>
<dbReference type="InterPro" id="IPR017871">
    <property type="entry name" value="ABC_transporter-like_CS"/>
</dbReference>
<dbReference type="InterPro" id="IPR050093">
    <property type="entry name" value="ABC_SmlMolc_Importer"/>
</dbReference>
<dbReference type="RefSeq" id="WP_115122142.1">
    <property type="nucleotide sequence ID" value="NZ_QRAO01000001.1"/>
</dbReference>
<dbReference type="Gene3D" id="3.40.50.300">
    <property type="entry name" value="P-loop containing nucleotide triphosphate hydrolases"/>
    <property type="match status" value="1"/>
</dbReference>
<evidence type="ECO:0000313" key="6">
    <source>
        <dbReference type="Proteomes" id="UP000255317"/>
    </source>
</evidence>
<evidence type="ECO:0000259" key="4">
    <source>
        <dbReference type="PROSITE" id="PS50893"/>
    </source>
</evidence>
<dbReference type="OrthoDB" id="9802264at2"/>
<dbReference type="PANTHER" id="PTHR42781">
    <property type="entry name" value="SPERMIDINE/PUTRESCINE IMPORT ATP-BINDING PROTEIN POTA"/>
    <property type="match status" value="1"/>
</dbReference>
<proteinExistence type="predicted"/>
<keyword evidence="6" id="KW-1185">Reference proteome</keyword>
<keyword evidence="3" id="KW-0067">ATP-binding</keyword>
<accession>A0A370QJ81</accession>
<dbReference type="GO" id="GO:0016887">
    <property type="term" value="F:ATP hydrolysis activity"/>
    <property type="evidence" value="ECO:0007669"/>
    <property type="project" value="InterPro"/>
</dbReference>
<dbReference type="SUPFAM" id="SSF52540">
    <property type="entry name" value="P-loop containing nucleoside triphosphate hydrolases"/>
    <property type="match status" value="1"/>
</dbReference>
<dbReference type="EMBL" id="QRAO01000001">
    <property type="protein sequence ID" value="RDK88437.1"/>
    <property type="molecule type" value="Genomic_DNA"/>
</dbReference>
<dbReference type="Proteomes" id="UP000255317">
    <property type="component" value="Unassembled WGS sequence"/>
</dbReference>
<reference evidence="5 6" key="1">
    <citation type="submission" date="2018-07" db="EMBL/GenBank/DDBJ databases">
        <title>Genomic Encyclopedia of Type Strains, Phase IV (KMG-IV): sequencing the most valuable type-strain genomes for metagenomic binning, comparative biology and taxonomic classification.</title>
        <authorList>
            <person name="Goeker M."/>
        </authorList>
    </citation>
    <scope>NUCLEOTIDE SEQUENCE [LARGE SCALE GENOMIC DNA]</scope>
    <source>
        <strain evidence="5 6">DSM 101478</strain>
    </source>
</reference>
<dbReference type="GO" id="GO:0005524">
    <property type="term" value="F:ATP binding"/>
    <property type="evidence" value="ECO:0007669"/>
    <property type="project" value="UniProtKB-KW"/>
</dbReference>
<protein>
    <submittedName>
        <fullName evidence="5">ABC-type Fe3+/spermidine/putrescine transport system ATPase subunit</fullName>
    </submittedName>
</protein>
<evidence type="ECO:0000313" key="5">
    <source>
        <dbReference type="EMBL" id="RDK88437.1"/>
    </source>
</evidence>
<dbReference type="AlphaFoldDB" id="A0A370QJ81"/>
<organism evidence="5 6">
    <name type="scientific">Marinirhabdus gelatinilytica</name>
    <dbReference type="NCBI Taxonomy" id="1703343"/>
    <lineage>
        <taxon>Bacteria</taxon>
        <taxon>Pseudomonadati</taxon>
        <taxon>Bacteroidota</taxon>
        <taxon>Flavobacteriia</taxon>
        <taxon>Flavobacteriales</taxon>
        <taxon>Flavobacteriaceae</taxon>
    </lineage>
</organism>
<evidence type="ECO:0000256" key="2">
    <source>
        <dbReference type="ARBA" id="ARBA00022741"/>
    </source>
</evidence>
<keyword evidence="1" id="KW-0813">Transport</keyword>
<feature type="domain" description="ABC transporter" evidence="4">
    <location>
        <begin position="5"/>
        <end position="239"/>
    </location>
</feature>
<evidence type="ECO:0000256" key="1">
    <source>
        <dbReference type="ARBA" id="ARBA00022448"/>
    </source>
</evidence>